<dbReference type="GO" id="GO:0022904">
    <property type="term" value="P:respiratory electron transport chain"/>
    <property type="evidence" value="ECO:0007669"/>
    <property type="project" value="TreeGrafter"/>
</dbReference>
<gene>
    <name evidence="6" type="ORF">FHS52_001728</name>
    <name evidence="7" type="ORF">GRI59_11070</name>
</gene>
<dbReference type="Gene3D" id="3.30.43.10">
    <property type="entry name" value="Uridine Diphospho-n-acetylenolpyruvylglucosamine Reductase, domain 2"/>
    <property type="match status" value="1"/>
</dbReference>
<dbReference type="OrthoDB" id="9811557at2"/>
<keyword evidence="3" id="KW-0285">Flavoprotein</keyword>
<evidence type="ECO:0000313" key="7">
    <source>
        <dbReference type="EMBL" id="MXP39147.1"/>
    </source>
</evidence>
<comment type="caution">
    <text evidence="7">The sequence shown here is derived from an EMBL/GenBank/DDBJ whole genome shotgun (WGS) entry which is preliminary data.</text>
</comment>
<evidence type="ECO:0000313" key="9">
    <source>
        <dbReference type="Proteomes" id="UP000548685"/>
    </source>
</evidence>
<dbReference type="PANTHER" id="PTHR43716:SF2">
    <property type="entry name" value="BLL6224 PROTEIN"/>
    <property type="match status" value="1"/>
</dbReference>
<dbReference type="Proteomes" id="UP000548685">
    <property type="component" value="Unassembled WGS sequence"/>
</dbReference>
<name>A0A6I4UNL8_9SPHN</name>
<reference evidence="6 9" key="2">
    <citation type="submission" date="2020-08" db="EMBL/GenBank/DDBJ databases">
        <title>Genomic Encyclopedia of Type Strains, Phase IV (KMG-IV): sequencing the most valuable type-strain genomes for metagenomic binning, comparative biology and taxonomic classification.</title>
        <authorList>
            <person name="Goeker M."/>
        </authorList>
    </citation>
    <scope>NUCLEOTIDE SEQUENCE [LARGE SCALE GENOMIC DNA]</scope>
    <source>
        <strain evidence="6 9">DSM 8510</strain>
    </source>
</reference>
<sequence length="499" mass="51829">MNHPPPPPHVQADAFLAEAAALLGVRGLTTDPERVDAWLTDWRGRYTGRALALASPASTAEVAALVKLCAAHGVPIVPQGGNSGMAGGATPDATGTAILLSLRRMDRIRHVDPATGQAVCEAGVILQSLHDAADAAGLRFPLTLGGKGSATIGGLIATNAGGTQVLRHGTMRAQVLGLEAVLASGEVLDLMTPLKKDNRGFDLKQLLIGSEGTLGIVTTACLRLLPAPIGRATAWVGLGGIVDARTLLRQMERALGEALEGFEVVPAHCLASVLAHQPTARAPLTEPHEWNALIECVSPSQDSAALRERLEAGLGTALEQGLIADAVIAANDTQAEAFWALRDGISAAERALGPAMQHDISVPVEKMPEFIIAAAPAIEAAFPGTRAVAFGHLGDGNVHFHVLAPEGAVRGVWEEADGKDVSARVYDLVTEWGGSISAEHGIGQMKVEELARLHDPVALALMAQVKAALDPDNLLNPGKLLLNPPAREAARLARTAAKA</sequence>
<dbReference type="FunFam" id="1.10.45.10:FF:000001">
    <property type="entry name" value="D-lactate dehydrogenase mitochondrial"/>
    <property type="match status" value="1"/>
</dbReference>
<accession>A0A6I4UNL8</accession>
<dbReference type="RefSeq" id="WP_160761217.1">
    <property type="nucleotide sequence ID" value="NZ_BAAADZ010000010.1"/>
</dbReference>
<dbReference type="Gene3D" id="3.30.70.2740">
    <property type="match status" value="1"/>
</dbReference>
<organism evidence="7 8">
    <name type="scientific">Erythrobacter ramosus</name>
    <dbReference type="NCBI Taxonomy" id="35811"/>
    <lineage>
        <taxon>Bacteria</taxon>
        <taxon>Pseudomonadati</taxon>
        <taxon>Pseudomonadota</taxon>
        <taxon>Alphaproteobacteria</taxon>
        <taxon>Sphingomonadales</taxon>
        <taxon>Erythrobacteraceae</taxon>
        <taxon>Erythrobacter/Porphyrobacter group</taxon>
        <taxon>Erythrobacter</taxon>
    </lineage>
</organism>
<evidence type="ECO:0000256" key="3">
    <source>
        <dbReference type="ARBA" id="ARBA00022630"/>
    </source>
</evidence>
<comment type="cofactor">
    <cofactor evidence="1">
        <name>FAD</name>
        <dbReference type="ChEBI" id="CHEBI:57692"/>
    </cofactor>
</comment>
<dbReference type="InterPro" id="IPR004113">
    <property type="entry name" value="FAD-bd_oxidored_4_C"/>
</dbReference>
<evidence type="ECO:0000256" key="2">
    <source>
        <dbReference type="ARBA" id="ARBA00008000"/>
    </source>
</evidence>
<dbReference type="Pfam" id="PF02913">
    <property type="entry name" value="FAD-oxidase_C"/>
    <property type="match status" value="1"/>
</dbReference>
<dbReference type="PROSITE" id="PS51387">
    <property type="entry name" value="FAD_PCMH"/>
    <property type="match status" value="1"/>
</dbReference>
<comment type="similarity">
    <text evidence="2">Belongs to the FAD-binding oxidoreductase/transferase type 4 family.</text>
</comment>
<dbReference type="SUPFAM" id="SSF55103">
    <property type="entry name" value="FAD-linked oxidases, C-terminal domain"/>
    <property type="match status" value="1"/>
</dbReference>
<dbReference type="GO" id="GO:0003824">
    <property type="term" value="F:catalytic activity"/>
    <property type="evidence" value="ECO:0007669"/>
    <property type="project" value="InterPro"/>
</dbReference>
<evidence type="ECO:0000259" key="5">
    <source>
        <dbReference type="PROSITE" id="PS51387"/>
    </source>
</evidence>
<reference evidence="7 8" key="1">
    <citation type="submission" date="2019-12" db="EMBL/GenBank/DDBJ databases">
        <title>Genomic-based taxomic classification of the family Erythrobacteraceae.</title>
        <authorList>
            <person name="Xu L."/>
        </authorList>
    </citation>
    <scope>NUCLEOTIDE SEQUENCE [LARGE SCALE GENOMIC DNA]</scope>
    <source>
        <strain evidence="7 8">JCM 10282</strain>
    </source>
</reference>
<dbReference type="Gene3D" id="1.10.45.10">
    <property type="entry name" value="Vanillyl-alcohol Oxidase, Chain A, domain 4"/>
    <property type="match status" value="1"/>
</dbReference>
<keyword evidence="4" id="KW-0274">FAD</keyword>
<evidence type="ECO:0000313" key="6">
    <source>
        <dbReference type="EMBL" id="MBB3775759.1"/>
    </source>
</evidence>
<dbReference type="Gene3D" id="3.30.70.2190">
    <property type="match status" value="1"/>
</dbReference>
<dbReference type="Pfam" id="PF01565">
    <property type="entry name" value="FAD_binding_4"/>
    <property type="match status" value="1"/>
</dbReference>
<dbReference type="InterPro" id="IPR016164">
    <property type="entry name" value="FAD-linked_Oxase-like_C"/>
</dbReference>
<dbReference type="Proteomes" id="UP000430021">
    <property type="component" value="Unassembled WGS sequence"/>
</dbReference>
<proteinExistence type="inferred from homology"/>
<dbReference type="InterPro" id="IPR006094">
    <property type="entry name" value="Oxid_FAD_bind_N"/>
</dbReference>
<dbReference type="InterPro" id="IPR016169">
    <property type="entry name" value="FAD-bd_PCMH_sub2"/>
</dbReference>
<dbReference type="PANTHER" id="PTHR43716">
    <property type="entry name" value="D-2-HYDROXYGLUTARATE DEHYDROGENASE, MITOCHONDRIAL"/>
    <property type="match status" value="1"/>
</dbReference>
<dbReference type="GO" id="GO:0071949">
    <property type="term" value="F:FAD binding"/>
    <property type="evidence" value="ECO:0007669"/>
    <property type="project" value="InterPro"/>
</dbReference>
<dbReference type="InterPro" id="IPR051264">
    <property type="entry name" value="FAD-oxidored/transferase_4"/>
</dbReference>
<dbReference type="InterPro" id="IPR016166">
    <property type="entry name" value="FAD-bd_PCMH"/>
</dbReference>
<dbReference type="InterPro" id="IPR016167">
    <property type="entry name" value="FAD-bd_PCMH_sub1"/>
</dbReference>
<dbReference type="EMBL" id="JACICE010000002">
    <property type="protein sequence ID" value="MBB3775759.1"/>
    <property type="molecule type" value="Genomic_DNA"/>
</dbReference>
<dbReference type="InterPro" id="IPR036318">
    <property type="entry name" value="FAD-bd_PCMH-like_sf"/>
</dbReference>
<dbReference type="EMBL" id="WTYB01000002">
    <property type="protein sequence ID" value="MXP39147.1"/>
    <property type="molecule type" value="Genomic_DNA"/>
</dbReference>
<evidence type="ECO:0000313" key="8">
    <source>
        <dbReference type="Proteomes" id="UP000430021"/>
    </source>
</evidence>
<keyword evidence="9" id="KW-1185">Reference proteome</keyword>
<dbReference type="InterPro" id="IPR016171">
    <property type="entry name" value="Vanillyl_alc_oxidase_C-sub2"/>
</dbReference>
<dbReference type="SUPFAM" id="SSF56176">
    <property type="entry name" value="FAD-binding/transporter-associated domain-like"/>
    <property type="match status" value="1"/>
</dbReference>
<dbReference type="Gene3D" id="3.30.465.10">
    <property type="match status" value="1"/>
</dbReference>
<evidence type="ECO:0000256" key="1">
    <source>
        <dbReference type="ARBA" id="ARBA00001974"/>
    </source>
</evidence>
<feature type="domain" description="FAD-binding PCMH-type" evidence="5">
    <location>
        <begin position="46"/>
        <end position="227"/>
    </location>
</feature>
<protein>
    <submittedName>
        <fullName evidence="7">FAD-binding protein</fullName>
    </submittedName>
    <submittedName>
        <fullName evidence="6">FAD/FMN-containing dehydrogenase</fullName>
    </submittedName>
</protein>
<evidence type="ECO:0000256" key="4">
    <source>
        <dbReference type="ARBA" id="ARBA00022827"/>
    </source>
</evidence>
<dbReference type="AlphaFoldDB" id="A0A6I4UNL8"/>